<dbReference type="PANTHER" id="PTHR22957:SF495">
    <property type="entry name" value="TBC1 DOMAIN FAMILY MEMBER 13-LIKE ISOFORM X1"/>
    <property type="match status" value="1"/>
</dbReference>
<sequence>MEQPRGPTNQTRPIQLDLNSLNMLKDKFKIKFNHEPLREADKKSGYGPVFDSGEELDVLLPNGAVGSVKGSRDYEFQYDCAFDVANSGGGANYEKTIDSEDATARKRHEKDRLGSVSVLEAIAADEKRSDLEHEISQKDINLEKLRKIASMGLPGGGGLRATAWKILLGYLPTSRALWEKELTENRQKYANLKEELLLSPTELTRAKSDSSNLEENAEIEVAGPLKRQEISGEDHPLSDGKGSAWHQFFQHTEDIEQIDRDLLRTHPEMKFFSGDSSLSKNNREAMRNILLLFAKLNPAIRYVQGMNEVLAPIFYVFSTDTDEQNAANAEADSFSCFVRLLGDSVDHFCQQLDNSPVGILSTLSRLSDLLKANDEELWKHLEFTTRVKPQFYAFRWITLLLTQEFKLQSILRIWDSLLSSPFGVQEMLLRICCGMLLCVKSRLLSGDFVANLRLLQHYPDINIEHLLQVAQNLSSDASSYQLSL</sequence>
<dbReference type="Pfam" id="PF00566">
    <property type="entry name" value="RabGAP-TBC"/>
    <property type="match status" value="1"/>
</dbReference>
<dbReference type="Gene3D" id="1.10.10.750">
    <property type="entry name" value="Ypt/Rab-GAP domain of gyp1p, domain 1"/>
    <property type="match status" value="1"/>
</dbReference>
<protein>
    <recommendedName>
        <fullName evidence="1">Rab-GAP TBC domain-containing protein</fullName>
    </recommendedName>
</protein>
<dbReference type="InterPro" id="IPR035969">
    <property type="entry name" value="Rab-GAP_TBC_sf"/>
</dbReference>
<reference evidence="2" key="1">
    <citation type="submission" date="2018-02" db="EMBL/GenBank/DDBJ databases">
        <title>Rhizophora mucronata_Transcriptome.</title>
        <authorList>
            <person name="Meera S.P."/>
            <person name="Sreeshan A."/>
            <person name="Augustine A."/>
        </authorList>
    </citation>
    <scope>NUCLEOTIDE SEQUENCE</scope>
    <source>
        <tissue evidence="2">Leaf</tissue>
    </source>
</reference>
<dbReference type="GO" id="GO:0006886">
    <property type="term" value="P:intracellular protein transport"/>
    <property type="evidence" value="ECO:0007669"/>
    <property type="project" value="TreeGrafter"/>
</dbReference>
<dbReference type="Gene3D" id="1.10.472.80">
    <property type="entry name" value="Ypt/Rab-GAP domain of gyp1p, domain 3"/>
    <property type="match status" value="1"/>
</dbReference>
<accession>A0A2P2KDF5</accession>
<dbReference type="FunFam" id="1.10.472.80:FF:000009">
    <property type="entry name" value="TBC1 domain family member 13"/>
    <property type="match status" value="1"/>
</dbReference>
<dbReference type="AlphaFoldDB" id="A0A2P2KDF5"/>
<evidence type="ECO:0000259" key="1">
    <source>
        <dbReference type="PROSITE" id="PS50086"/>
    </source>
</evidence>
<dbReference type="InterPro" id="IPR000195">
    <property type="entry name" value="Rab-GAP-TBC_dom"/>
</dbReference>
<dbReference type="Gene3D" id="1.10.8.270">
    <property type="entry name" value="putative rabgap domain of human tbc1 domain family member 14 like domains"/>
    <property type="match status" value="1"/>
</dbReference>
<evidence type="ECO:0000313" key="2">
    <source>
        <dbReference type="EMBL" id="MBX03765.1"/>
    </source>
</evidence>
<dbReference type="SMART" id="SM00164">
    <property type="entry name" value="TBC"/>
    <property type="match status" value="1"/>
</dbReference>
<dbReference type="PROSITE" id="PS50086">
    <property type="entry name" value="TBC_RABGAP"/>
    <property type="match status" value="1"/>
</dbReference>
<dbReference type="FunFam" id="1.10.8.270:FF:000024">
    <property type="entry name" value="TBC1 domain family member 13"/>
    <property type="match status" value="1"/>
</dbReference>
<dbReference type="GO" id="GO:0005096">
    <property type="term" value="F:GTPase activator activity"/>
    <property type="evidence" value="ECO:0007669"/>
    <property type="project" value="TreeGrafter"/>
</dbReference>
<proteinExistence type="predicted"/>
<dbReference type="SUPFAM" id="SSF47923">
    <property type="entry name" value="Ypt/Rab-GAP domain of gyp1p"/>
    <property type="match status" value="2"/>
</dbReference>
<dbReference type="EMBL" id="GGEC01023281">
    <property type="protein sequence ID" value="MBX03765.1"/>
    <property type="molecule type" value="Transcribed_RNA"/>
</dbReference>
<feature type="domain" description="Rab-GAP TBC" evidence="1">
    <location>
        <begin position="154"/>
        <end position="421"/>
    </location>
</feature>
<name>A0A2P2KDF5_RHIMU</name>
<organism evidence="2">
    <name type="scientific">Rhizophora mucronata</name>
    <name type="common">Asiatic mangrove</name>
    <dbReference type="NCBI Taxonomy" id="61149"/>
    <lineage>
        <taxon>Eukaryota</taxon>
        <taxon>Viridiplantae</taxon>
        <taxon>Streptophyta</taxon>
        <taxon>Embryophyta</taxon>
        <taxon>Tracheophyta</taxon>
        <taxon>Spermatophyta</taxon>
        <taxon>Magnoliopsida</taxon>
        <taxon>eudicotyledons</taxon>
        <taxon>Gunneridae</taxon>
        <taxon>Pentapetalae</taxon>
        <taxon>rosids</taxon>
        <taxon>fabids</taxon>
        <taxon>Malpighiales</taxon>
        <taxon>Rhizophoraceae</taxon>
        <taxon>Rhizophora</taxon>
    </lineage>
</organism>
<dbReference type="PANTHER" id="PTHR22957">
    <property type="entry name" value="TBC1 DOMAIN FAMILY MEMBER GTPASE-ACTIVATING PROTEIN"/>
    <property type="match status" value="1"/>
</dbReference>